<name>A0ACC2AIE4_DIPCM</name>
<dbReference type="Proteomes" id="UP001162992">
    <property type="component" value="Chromosome 21"/>
</dbReference>
<keyword evidence="2" id="KW-1185">Reference proteome</keyword>
<gene>
    <name evidence="1" type="ORF">O6H91_21G018700</name>
</gene>
<dbReference type="EMBL" id="CM055112">
    <property type="protein sequence ID" value="KAJ7517319.1"/>
    <property type="molecule type" value="Genomic_DNA"/>
</dbReference>
<organism evidence="1 2">
    <name type="scientific">Diphasiastrum complanatum</name>
    <name type="common">Issler's clubmoss</name>
    <name type="synonym">Lycopodium complanatum</name>
    <dbReference type="NCBI Taxonomy" id="34168"/>
    <lineage>
        <taxon>Eukaryota</taxon>
        <taxon>Viridiplantae</taxon>
        <taxon>Streptophyta</taxon>
        <taxon>Embryophyta</taxon>
        <taxon>Tracheophyta</taxon>
        <taxon>Lycopodiopsida</taxon>
        <taxon>Lycopodiales</taxon>
        <taxon>Lycopodiaceae</taxon>
        <taxon>Lycopodioideae</taxon>
        <taxon>Diphasiastrum</taxon>
    </lineage>
</organism>
<proteinExistence type="predicted"/>
<comment type="caution">
    <text evidence="1">The sequence shown here is derived from an EMBL/GenBank/DDBJ whole genome shotgun (WGS) entry which is preliminary data.</text>
</comment>
<accession>A0ACC2AIE4</accession>
<sequence length="68" mass="7591">MAVRLTWGRLGLRSVVSLSEPAMARLFSSGGSGGVLHEEEKAAENIYFKKKDKERLDSIAQKVFFIFS</sequence>
<evidence type="ECO:0000313" key="1">
    <source>
        <dbReference type="EMBL" id="KAJ7517319.1"/>
    </source>
</evidence>
<evidence type="ECO:0000313" key="2">
    <source>
        <dbReference type="Proteomes" id="UP001162992"/>
    </source>
</evidence>
<protein>
    <submittedName>
        <fullName evidence="1">Uncharacterized protein</fullName>
    </submittedName>
</protein>
<reference evidence="2" key="1">
    <citation type="journal article" date="2024" name="Proc. Natl. Acad. Sci. U.S.A.">
        <title>Extraordinary preservation of gene collinearity over three hundred million years revealed in homosporous lycophytes.</title>
        <authorList>
            <person name="Li C."/>
            <person name="Wickell D."/>
            <person name="Kuo L.Y."/>
            <person name="Chen X."/>
            <person name="Nie B."/>
            <person name="Liao X."/>
            <person name="Peng D."/>
            <person name="Ji J."/>
            <person name="Jenkins J."/>
            <person name="Williams M."/>
            <person name="Shu S."/>
            <person name="Plott C."/>
            <person name="Barry K."/>
            <person name="Rajasekar S."/>
            <person name="Grimwood J."/>
            <person name="Han X."/>
            <person name="Sun S."/>
            <person name="Hou Z."/>
            <person name="He W."/>
            <person name="Dai G."/>
            <person name="Sun C."/>
            <person name="Schmutz J."/>
            <person name="Leebens-Mack J.H."/>
            <person name="Li F.W."/>
            <person name="Wang L."/>
        </authorList>
    </citation>
    <scope>NUCLEOTIDE SEQUENCE [LARGE SCALE GENOMIC DNA]</scope>
    <source>
        <strain evidence="2">cv. PW_Plant_1</strain>
    </source>
</reference>